<dbReference type="EMBL" id="FMXQ01000010">
    <property type="protein sequence ID" value="SDB52435.1"/>
    <property type="molecule type" value="Genomic_DNA"/>
</dbReference>
<keyword evidence="3" id="KW-1185">Reference proteome</keyword>
<evidence type="ECO:0000259" key="1">
    <source>
        <dbReference type="PROSITE" id="PS50280"/>
    </source>
</evidence>
<reference evidence="2 3" key="1">
    <citation type="submission" date="2016-10" db="EMBL/GenBank/DDBJ databases">
        <authorList>
            <person name="de Groot N.N."/>
        </authorList>
    </citation>
    <scope>NUCLEOTIDE SEQUENCE [LARGE SCALE GENOMIC DNA]</scope>
    <source>
        <strain evidence="2 3">ATCC 35022</strain>
    </source>
</reference>
<dbReference type="Pfam" id="PF00856">
    <property type="entry name" value="SET"/>
    <property type="match status" value="1"/>
</dbReference>
<proteinExistence type="predicted"/>
<name>A0A1G6E653_9HYPH</name>
<dbReference type="Gene3D" id="2.170.270.10">
    <property type="entry name" value="SET domain"/>
    <property type="match status" value="1"/>
</dbReference>
<dbReference type="STRING" id="665467.SAMN02982931_04116"/>
<dbReference type="Proteomes" id="UP000199071">
    <property type="component" value="Unassembled WGS sequence"/>
</dbReference>
<dbReference type="InterPro" id="IPR046341">
    <property type="entry name" value="SET_dom_sf"/>
</dbReference>
<evidence type="ECO:0000313" key="3">
    <source>
        <dbReference type="Proteomes" id="UP000199071"/>
    </source>
</evidence>
<dbReference type="AlphaFoldDB" id="A0A1G6E653"/>
<dbReference type="InterPro" id="IPR001214">
    <property type="entry name" value="SET_dom"/>
</dbReference>
<dbReference type="SUPFAM" id="SSF82199">
    <property type="entry name" value="SET domain"/>
    <property type="match status" value="1"/>
</dbReference>
<organism evidence="2 3">
    <name type="scientific">Bauldia litoralis</name>
    <dbReference type="NCBI Taxonomy" id="665467"/>
    <lineage>
        <taxon>Bacteria</taxon>
        <taxon>Pseudomonadati</taxon>
        <taxon>Pseudomonadota</taxon>
        <taxon>Alphaproteobacteria</taxon>
        <taxon>Hyphomicrobiales</taxon>
        <taxon>Kaistiaceae</taxon>
        <taxon>Bauldia</taxon>
    </lineage>
</organism>
<sequence length="138" mass="15380">MLRVPTYLAPSAIEGIGLFAAEAIPRGTLIWKQDDRFDLSYDLRDLDPEDHLLRDMLRCYGYQPGDEPVFVLCGDNARFMNHSSQANADDIGDLTIACADIAKGEEITCDYAKFDRGFARRDFARQLGMPASVSDRAA</sequence>
<evidence type="ECO:0000313" key="2">
    <source>
        <dbReference type="EMBL" id="SDB52435.1"/>
    </source>
</evidence>
<feature type="domain" description="SET" evidence="1">
    <location>
        <begin position="4"/>
        <end position="112"/>
    </location>
</feature>
<dbReference type="PROSITE" id="PS50280">
    <property type="entry name" value="SET"/>
    <property type="match status" value="1"/>
</dbReference>
<gene>
    <name evidence="2" type="ORF">SAMN02982931_04116</name>
</gene>
<protein>
    <recommendedName>
        <fullName evidence="1">SET domain-containing protein</fullName>
    </recommendedName>
</protein>
<dbReference type="RefSeq" id="WP_175478553.1">
    <property type="nucleotide sequence ID" value="NZ_FMXQ01000010.1"/>
</dbReference>
<accession>A0A1G6E653</accession>